<organism evidence="1 2">
    <name type="scientific">Pinibacter aurantiacus</name>
    <dbReference type="NCBI Taxonomy" id="2851599"/>
    <lineage>
        <taxon>Bacteria</taxon>
        <taxon>Pseudomonadati</taxon>
        <taxon>Bacteroidota</taxon>
        <taxon>Chitinophagia</taxon>
        <taxon>Chitinophagales</taxon>
        <taxon>Chitinophagaceae</taxon>
        <taxon>Pinibacter</taxon>
    </lineage>
</organism>
<sequence>MKKVLTVLILMIVFNEGYSQAWGIDSSRTEVRDDAGLRGDAGAKSGFFETVHPVNYPVGYPTGGNSAWPWWHLLDVRHGDKTNNYAMQFTGSFFDQNFYCRKVANNPAQPWSRILTEDSDGDVGIGTDDPRYPLHIKSSAGFLMNLESSLSFSGFLMRAASTTKQMGMYYWSDNFQNNSLRIARYNSVGAWEANAVIFGLNAPNGSLVLSDAGYLGIGTMYPSEMLSVKGNVRAKKVIVTQLGWADYVFEPSYRLPSLDSVSSYIKTNKHLPGMVSADVIEKQGLDVGEIVKQQQEKIEELMLYIIQLKEEIKVVKESAK</sequence>
<comment type="caution">
    <text evidence="1">The sequence shown here is derived from an EMBL/GenBank/DDBJ whole genome shotgun (WGS) entry which is preliminary data.</text>
</comment>
<gene>
    <name evidence="1" type="ORF">KTO63_25845</name>
</gene>
<dbReference type="Proteomes" id="UP000812270">
    <property type="component" value="Unassembled WGS sequence"/>
</dbReference>
<keyword evidence="2" id="KW-1185">Reference proteome</keyword>
<accession>A0A9E2SFQ5</accession>
<dbReference type="EMBL" id="JAHSPG010000018">
    <property type="protein sequence ID" value="MBV4360614.1"/>
    <property type="molecule type" value="Genomic_DNA"/>
</dbReference>
<protein>
    <recommendedName>
        <fullName evidence="3">Tail fiber domain-containing protein</fullName>
    </recommendedName>
</protein>
<evidence type="ECO:0000313" key="1">
    <source>
        <dbReference type="EMBL" id="MBV4360614.1"/>
    </source>
</evidence>
<evidence type="ECO:0000313" key="2">
    <source>
        <dbReference type="Proteomes" id="UP000812270"/>
    </source>
</evidence>
<dbReference type="RefSeq" id="WP_217795159.1">
    <property type="nucleotide sequence ID" value="NZ_JAHSPG010000018.1"/>
</dbReference>
<name>A0A9E2SFQ5_9BACT</name>
<evidence type="ECO:0008006" key="3">
    <source>
        <dbReference type="Google" id="ProtNLM"/>
    </source>
</evidence>
<proteinExistence type="predicted"/>
<dbReference type="AlphaFoldDB" id="A0A9E2SFQ5"/>
<reference evidence="1" key="1">
    <citation type="submission" date="2021-06" db="EMBL/GenBank/DDBJ databases">
        <authorList>
            <person name="Huq M.A."/>
        </authorList>
    </citation>
    <scope>NUCLEOTIDE SEQUENCE</scope>
    <source>
        <strain evidence="1">MAH-26</strain>
    </source>
</reference>